<evidence type="ECO:0000313" key="2">
    <source>
        <dbReference type="Proteomes" id="UP001139028"/>
    </source>
</evidence>
<organism evidence="1 2">
    <name type="scientific">Microbulbifer okhotskensis</name>
    <dbReference type="NCBI Taxonomy" id="2926617"/>
    <lineage>
        <taxon>Bacteria</taxon>
        <taxon>Pseudomonadati</taxon>
        <taxon>Pseudomonadota</taxon>
        <taxon>Gammaproteobacteria</taxon>
        <taxon>Cellvibrionales</taxon>
        <taxon>Microbulbiferaceae</taxon>
        <taxon>Microbulbifer</taxon>
    </lineage>
</organism>
<dbReference type="EMBL" id="JALBWM010000017">
    <property type="protein sequence ID" value="MCO1333901.1"/>
    <property type="molecule type" value="Genomic_DNA"/>
</dbReference>
<proteinExistence type="predicted"/>
<sequence length="71" mass="8157">MADSDQGDYALLQRALVYLILQSDTQRAMRLPVFTYRAAIAWAVESRHENRMEASGFQRINNAAINWIGRD</sequence>
<reference evidence="1" key="1">
    <citation type="journal article" date="2022" name="Arch. Microbiol.">
        <title>Microbulbifer okhotskensis sp. nov., isolated from a deep bottom sediment of the Okhotsk Sea.</title>
        <authorList>
            <person name="Romanenko L."/>
            <person name="Kurilenko V."/>
            <person name="Otstavnykh N."/>
            <person name="Velansky P."/>
            <person name="Isaeva M."/>
            <person name="Mikhailov V."/>
        </authorList>
    </citation>
    <scope>NUCLEOTIDE SEQUENCE</scope>
    <source>
        <strain evidence="1">OS29</strain>
    </source>
</reference>
<gene>
    <name evidence="1" type="ORF">MO867_06060</name>
</gene>
<keyword evidence="2" id="KW-1185">Reference proteome</keyword>
<dbReference type="AlphaFoldDB" id="A0A9X2J6X3"/>
<dbReference type="Proteomes" id="UP001139028">
    <property type="component" value="Unassembled WGS sequence"/>
</dbReference>
<evidence type="ECO:0000313" key="1">
    <source>
        <dbReference type="EMBL" id="MCO1333901.1"/>
    </source>
</evidence>
<accession>A0A9X2J6X3</accession>
<name>A0A9X2J6X3_9GAMM</name>
<protein>
    <submittedName>
        <fullName evidence="1">Uncharacterized protein</fullName>
    </submittedName>
</protein>
<dbReference type="RefSeq" id="WP_252465351.1">
    <property type="nucleotide sequence ID" value="NZ_JALBWM010000017.1"/>
</dbReference>
<comment type="caution">
    <text evidence="1">The sequence shown here is derived from an EMBL/GenBank/DDBJ whole genome shotgun (WGS) entry which is preliminary data.</text>
</comment>